<dbReference type="Proteomes" id="UP000434044">
    <property type="component" value="Unassembled WGS sequence"/>
</dbReference>
<feature type="signal peptide" evidence="1">
    <location>
        <begin position="1"/>
        <end position="19"/>
    </location>
</feature>
<name>A0A6N8EEF5_9GAMM</name>
<evidence type="ECO:0000259" key="2">
    <source>
        <dbReference type="Pfam" id="PF07007"/>
    </source>
</evidence>
<organism evidence="3 4">
    <name type="scientific">Allochromatium palmeri</name>
    <dbReference type="NCBI Taxonomy" id="231048"/>
    <lineage>
        <taxon>Bacteria</taxon>
        <taxon>Pseudomonadati</taxon>
        <taxon>Pseudomonadota</taxon>
        <taxon>Gammaproteobacteria</taxon>
        <taxon>Chromatiales</taxon>
        <taxon>Chromatiaceae</taxon>
        <taxon>Allochromatium</taxon>
    </lineage>
</organism>
<comment type="caution">
    <text evidence="3">The sequence shown here is derived from an EMBL/GenBank/DDBJ whole genome shotgun (WGS) entry which is preliminary data.</text>
</comment>
<dbReference type="AlphaFoldDB" id="A0A6N8EEF5"/>
<accession>A0A6N8EEF5</accession>
<dbReference type="OrthoDB" id="7340239at2"/>
<feature type="chain" id="PRO_5026868378" evidence="1">
    <location>
        <begin position="20"/>
        <end position="117"/>
    </location>
</feature>
<proteinExistence type="predicted"/>
<evidence type="ECO:0000256" key="1">
    <source>
        <dbReference type="SAM" id="SignalP"/>
    </source>
</evidence>
<sequence>MQKTFILAVLCAISVSAQARECDESTMNAVEFRTCVSEQNEGAIRYAYNRLIQALEPNQTAIDAIREAQSHWEKFRDATCYYVSETATREDGAYCVDEFNQARVKMLNRYTKKALSQ</sequence>
<reference evidence="3 4" key="1">
    <citation type="submission" date="2019-11" db="EMBL/GenBank/DDBJ databases">
        <title>Whole-genome sequence of the anaerobic purple sulfur bacterium Allochromatium palmeri DSM 15591.</title>
        <authorList>
            <person name="Kyndt J.A."/>
            <person name="Meyer T.E."/>
        </authorList>
    </citation>
    <scope>NUCLEOTIDE SEQUENCE [LARGE SCALE GENOMIC DNA]</scope>
    <source>
        <strain evidence="3 4">DSM 15591</strain>
    </source>
</reference>
<dbReference type="InterPro" id="IPR009739">
    <property type="entry name" value="LprI-like_N"/>
</dbReference>
<protein>
    <submittedName>
        <fullName evidence="3">DUF1311 domain-containing protein</fullName>
    </submittedName>
</protein>
<evidence type="ECO:0000313" key="4">
    <source>
        <dbReference type="Proteomes" id="UP000434044"/>
    </source>
</evidence>
<feature type="domain" description="Lysozyme inhibitor LprI-like N-terminal" evidence="2">
    <location>
        <begin position="22"/>
        <end position="107"/>
    </location>
</feature>
<keyword evidence="4" id="KW-1185">Reference proteome</keyword>
<dbReference type="RefSeq" id="WP_155451176.1">
    <property type="nucleotide sequence ID" value="NZ_WNKT01000046.1"/>
</dbReference>
<dbReference type="EMBL" id="WNKT01000046">
    <property type="protein sequence ID" value="MTW22615.1"/>
    <property type="molecule type" value="Genomic_DNA"/>
</dbReference>
<dbReference type="Pfam" id="PF07007">
    <property type="entry name" value="LprI"/>
    <property type="match status" value="1"/>
</dbReference>
<evidence type="ECO:0000313" key="3">
    <source>
        <dbReference type="EMBL" id="MTW22615.1"/>
    </source>
</evidence>
<keyword evidence="1" id="KW-0732">Signal</keyword>
<dbReference type="Gene3D" id="1.20.1270.180">
    <property type="match status" value="1"/>
</dbReference>
<gene>
    <name evidence="3" type="ORF">GJ668_16215</name>
</gene>